<dbReference type="EMBL" id="CAJNON010000252">
    <property type="protein sequence ID" value="CAF1143654.1"/>
    <property type="molecule type" value="Genomic_DNA"/>
</dbReference>
<comment type="caution">
    <text evidence="2">The sequence shown here is derived from an EMBL/GenBank/DDBJ whole genome shotgun (WGS) entry which is preliminary data.</text>
</comment>
<protein>
    <submittedName>
        <fullName evidence="2">Uncharacterized protein</fullName>
    </submittedName>
</protein>
<dbReference type="AlphaFoldDB" id="A0A814S7H8"/>
<organism evidence="2 4">
    <name type="scientific">Adineta steineri</name>
    <dbReference type="NCBI Taxonomy" id="433720"/>
    <lineage>
        <taxon>Eukaryota</taxon>
        <taxon>Metazoa</taxon>
        <taxon>Spiralia</taxon>
        <taxon>Gnathifera</taxon>
        <taxon>Rotifera</taxon>
        <taxon>Eurotatoria</taxon>
        <taxon>Bdelloidea</taxon>
        <taxon>Adinetida</taxon>
        <taxon>Adinetidae</taxon>
        <taxon>Adineta</taxon>
    </lineage>
</organism>
<name>A0A814S7H8_9BILA</name>
<keyword evidence="1" id="KW-0732">Signal</keyword>
<dbReference type="EMBL" id="CAJOAY010000099">
    <property type="protein sequence ID" value="CAF3535711.1"/>
    <property type="molecule type" value="Genomic_DNA"/>
</dbReference>
<dbReference type="Proteomes" id="UP000663891">
    <property type="component" value="Unassembled WGS sequence"/>
</dbReference>
<evidence type="ECO:0000313" key="2">
    <source>
        <dbReference type="EMBL" id="CAF1143654.1"/>
    </source>
</evidence>
<reference evidence="2" key="1">
    <citation type="submission" date="2021-02" db="EMBL/GenBank/DDBJ databases">
        <authorList>
            <person name="Nowell W R."/>
        </authorList>
    </citation>
    <scope>NUCLEOTIDE SEQUENCE</scope>
</reference>
<evidence type="ECO:0000313" key="4">
    <source>
        <dbReference type="Proteomes" id="UP000663891"/>
    </source>
</evidence>
<gene>
    <name evidence="3" type="ORF">OKA104_LOCUS3335</name>
    <name evidence="2" type="ORF">VCS650_LOCUS22413</name>
</gene>
<evidence type="ECO:0000313" key="3">
    <source>
        <dbReference type="EMBL" id="CAF3535711.1"/>
    </source>
</evidence>
<feature type="signal peptide" evidence="1">
    <location>
        <begin position="1"/>
        <end position="20"/>
    </location>
</feature>
<sequence>MRSFCQLILFSVFLIKYSSSKYIFCTSKCSKIIVPFNKSLWIPVACQENTDIYDTALICTVHYRIDYDAKHVYIDFIASNDTNNVREPYQTEFLIQTVWLGFNEQSGQPNITDRQYECNTQNDCARLFYLSTIQRLITDGKLQLDEIRSKLYKSRLPTNKSNHYYCKDNSKRGNKSAVICRSGLCSADNTNMEQHCAKDNSPTLFNDIEYHVPRLIKHEKEVIQYKCNKNLCNKNDMIVIINQHLRNYTYWYNMRDDRSIPIATKSLTICRTVPYYLVILSSLFCFHVNI</sequence>
<accession>A0A814S7H8</accession>
<feature type="chain" id="PRO_5036225903" evidence="1">
    <location>
        <begin position="21"/>
        <end position="290"/>
    </location>
</feature>
<evidence type="ECO:0000256" key="1">
    <source>
        <dbReference type="SAM" id="SignalP"/>
    </source>
</evidence>
<dbReference type="OrthoDB" id="9972762at2759"/>
<dbReference type="Proteomes" id="UP000663881">
    <property type="component" value="Unassembled WGS sequence"/>
</dbReference>
<proteinExistence type="predicted"/>